<feature type="region of interest" description="Disordered" evidence="1">
    <location>
        <begin position="645"/>
        <end position="672"/>
    </location>
</feature>
<dbReference type="InterPro" id="IPR042511">
    <property type="entry name" value="Sld3"/>
</dbReference>
<feature type="compositionally biased region" description="Polar residues" evidence="1">
    <location>
        <begin position="787"/>
        <end position="798"/>
    </location>
</feature>
<feature type="compositionally biased region" description="Low complexity" evidence="1">
    <location>
        <begin position="656"/>
        <end position="671"/>
    </location>
</feature>
<feature type="compositionally biased region" description="Polar residues" evidence="1">
    <location>
        <begin position="1"/>
        <end position="31"/>
    </location>
</feature>
<proteinExistence type="predicted"/>
<accession>A0A420YDP6</accession>
<reference evidence="3 4" key="1">
    <citation type="submission" date="2018-08" db="EMBL/GenBank/DDBJ databases">
        <title>Draft genome of the lignicolous fungus Coniochaeta pulveracea.</title>
        <authorList>
            <person name="Borstlap C.J."/>
            <person name="De Witt R.N."/>
            <person name="Botha A."/>
            <person name="Volschenk H."/>
        </authorList>
    </citation>
    <scope>NUCLEOTIDE SEQUENCE [LARGE SCALE GENOMIC DNA]</scope>
    <source>
        <strain evidence="3 4">CAB683</strain>
    </source>
</reference>
<gene>
    <name evidence="3" type="ORF">DL546_000732</name>
</gene>
<evidence type="ECO:0000259" key="2">
    <source>
        <dbReference type="Pfam" id="PF08639"/>
    </source>
</evidence>
<comment type="caution">
    <text evidence="3">The sequence shown here is derived from an EMBL/GenBank/DDBJ whole genome shotgun (WGS) entry which is preliminary data.</text>
</comment>
<feature type="region of interest" description="Disordered" evidence="1">
    <location>
        <begin position="554"/>
        <end position="615"/>
    </location>
</feature>
<dbReference type="Gene3D" id="1.20.58.2130">
    <property type="match status" value="1"/>
</dbReference>
<evidence type="ECO:0000256" key="1">
    <source>
        <dbReference type="SAM" id="MobiDB-lite"/>
    </source>
</evidence>
<feature type="compositionally biased region" description="Basic and acidic residues" evidence="1">
    <location>
        <begin position="588"/>
        <end position="603"/>
    </location>
</feature>
<evidence type="ECO:0000313" key="4">
    <source>
        <dbReference type="Proteomes" id="UP000275385"/>
    </source>
</evidence>
<feature type="region of interest" description="Disordered" evidence="1">
    <location>
        <begin position="938"/>
        <end position="957"/>
    </location>
</feature>
<feature type="compositionally biased region" description="Polar residues" evidence="1">
    <location>
        <begin position="457"/>
        <end position="470"/>
    </location>
</feature>
<name>A0A420YDP6_9PEZI</name>
<dbReference type="AlphaFoldDB" id="A0A420YDP6"/>
<dbReference type="PANTHER" id="PTHR28067:SF1">
    <property type="entry name" value="DNA REPLICATION REGULATOR SLD3"/>
    <property type="match status" value="1"/>
</dbReference>
<dbReference type="PANTHER" id="PTHR28067">
    <property type="entry name" value="DNA REPLICATION REGULATOR SLD3"/>
    <property type="match status" value="1"/>
</dbReference>
<feature type="compositionally biased region" description="Low complexity" evidence="1">
    <location>
        <begin position="572"/>
        <end position="583"/>
    </location>
</feature>
<dbReference type="EMBL" id="QVQW01000016">
    <property type="protein sequence ID" value="RKU46042.1"/>
    <property type="molecule type" value="Genomic_DNA"/>
</dbReference>
<keyword evidence="4" id="KW-1185">Reference proteome</keyword>
<dbReference type="OrthoDB" id="5395343at2759"/>
<protein>
    <recommendedName>
        <fullName evidence="2">DNA replication regulator Sld3 C-terminal domain-containing protein</fullName>
    </recommendedName>
</protein>
<dbReference type="Proteomes" id="UP000275385">
    <property type="component" value="Unassembled WGS sequence"/>
</dbReference>
<dbReference type="STRING" id="177199.A0A420YDP6"/>
<evidence type="ECO:0000313" key="3">
    <source>
        <dbReference type="EMBL" id="RKU46042.1"/>
    </source>
</evidence>
<dbReference type="GO" id="GO:0031261">
    <property type="term" value="C:DNA replication preinitiation complex"/>
    <property type="evidence" value="ECO:0007669"/>
    <property type="project" value="TreeGrafter"/>
</dbReference>
<sequence length="975" mass="106691">MSSHAALSSDASRSKSGILTPTSGASLNSGDKTYHGDGAGYLGSRKRASGSSSGHMEDLLNPTIVVKPHPSGLHVRPRVLHPLMLLPREHLPLSCLDLAQPQGDFSVSRFYESRIKILDLEGRLGSNLLIARSETNRVAYAIERQSDGLYTVCKLGAWVDPGKLAIQATTICRRRLESSISVSRSSSGPMALITPQIHKENKKKRLAIEEIQSMVSKRARAQSVVPVGTSESNHNVSPQFDGFVAASPGAEETSKSDLADTQTQPETAPATAICDTTLTQSTAADIFQNIRNQYVEALYHSMGSLAYFAKGPLSRARAAFHLDCDSNLEMMDLVDFLKSLVMTTVVIDKKFRETLPALVSKFKTFVEDSDHGEAKTKKRKPKKMKLGKDGLYPAEEEHIRFWWNSHKSADPEEKSATGEEMKYHISCLRRRETQLQMIIIMEILALEPLAKPRDNAGDSQLPGQESQGTTEAPAKKRSRHNYPVLLDVHADRLCIWQSTTLDEVKALAESQDQATKAEKTNSDPLKDFCVDIILPFFSARLPEICDSINRKLGGPVINEPLKPRQSKQTTQPKAKPGAPMKKPASLRQGRERTLERVLSDEHRRRSVSRGPTSNALAQMRLASATTIPGLKKENSDSLLSMIPKRGERESSLKPRTNSLFSRSSSTSSLLTEDQKARKKALVDAELKEAISALKRPNRALAGKEIVQEAEQRRASTSLSQLKKARKPVQRMPGVGSAYPAVQVKATPANNRFKDVIAAESQHVESLPELEIIKDEDDREDRVPASSCVPSSSGTRRTISTPLPAIQATPARGSASANLPSMMMAPISPVLTRKAFLAPAGPAIIAESSPAIAALFETPLKPRSAMGHLSTPVRPLRLTGSVTATRRPSMGTVATPDKVSRGNAVLSVTATPGKIVLEATDRNITAAPARSHPDRMVAAKMTQSEERRMEENEPVKKTETVSIYQRLGWDDDYDLD</sequence>
<dbReference type="Pfam" id="PF08639">
    <property type="entry name" value="Sld3_STD"/>
    <property type="match status" value="1"/>
</dbReference>
<feature type="region of interest" description="Disordered" evidence="1">
    <location>
        <begin position="454"/>
        <end position="478"/>
    </location>
</feature>
<dbReference type="InterPro" id="IPR013948">
    <property type="entry name" value="DNA_replication_reg_Sld3_C"/>
</dbReference>
<feature type="domain" description="DNA replication regulator Sld3 C-terminal" evidence="2">
    <location>
        <begin position="285"/>
        <end position="811"/>
    </location>
</feature>
<feature type="region of interest" description="Disordered" evidence="1">
    <location>
        <begin position="1"/>
        <end position="55"/>
    </location>
</feature>
<feature type="region of interest" description="Disordered" evidence="1">
    <location>
        <begin position="776"/>
        <end position="798"/>
    </location>
</feature>
<organism evidence="3 4">
    <name type="scientific">Coniochaeta pulveracea</name>
    <dbReference type="NCBI Taxonomy" id="177199"/>
    <lineage>
        <taxon>Eukaryota</taxon>
        <taxon>Fungi</taxon>
        <taxon>Dikarya</taxon>
        <taxon>Ascomycota</taxon>
        <taxon>Pezizomycotina</taxon>
        <taxon>Sordariomycetes</taxon>
        <taxon>Sordariomycetidae</taxon>
        <taxon>Coniochaetales</taxon>
        <taxon>Coniochaetaceae</taxon>
        <taxon>Coniochaeta</taxon>
    </lineage>
</organism>
<dbReference type="GO" id="GO:0006270">
    <property type="term" value="P:DNA replication initiation"/>
    <property type="evidence" value="ECO:0007669"/>
    <property type="project" value="InterPro"/>
</dbReference>